<name>A0A8J2KUI2_9HEXA</name>
<sequence length="116" mass="12493">MLESTANDSSESETRRFSTAICSKNKSSVSPGSSSDESDVIPPKRKKFSVTLPQAPVFLPTNDLFNIEDVNGICTGENQPLIIDILEEPPPGETNAIGSNVEAGAKDRILLLNFKN</sequence>
<proteinExistence type="predicted"/>
<dbReference type="EMBL" id="CAJVCH010465352">
    <property type="protein sequence ID" value="CAG7819977.1"/>
    <property type="molecule type" value="Genomic_DNA"/>
</dbReference>
<gene>
    <name evidence="2" type="ORF">AFUS01_LOCUS30390</name>
</gene>
<dbReference type="Proteomes" id="UP000708208">
    <property type="component" value="Unassembled WGS sequence"/>
</dbReference>
<evidence type="ECO:0000313" key="2">
    <source>
        <dbReference type="EMBL" id="CAG7819977.1"/>
    </source>
</evidence>
<feature type="region of interest" description="Disordered" evidence="1">
    <location>
        <begin position="1"/>
        <end position="43"/>
    </location>
</feature>
<accession>A0A8J2KUI2</accession>
<keyword evidence="3" id="KW-1185">Reference proteome</keyword>
<evidence type="ECO:0000256" key="1">
    <source>
        <dbReference type="SAM" id="MobiDB-lite"/>
    </source>
</evidence>
<comment type="caution">
    <text evidence="2">The sequence shown here is derived from an EMBL/GenBank/DDBJ whole genome shotgun (WGS) entry which is preliminary data.</text>
</comment>
<evidence type="ECO:0000313" key="3">
    <source>
        <dbReference type="Proteomes" id="UP000708208"/>
    </source>
</evidence>
<protein>
    <submittedName>
        <fullName evidence="2">Uncharacterized protein</fullName>
    </submittedName>
</protein>
<organism evidence="2 3">
    <name type="scientific">Allacma fusca</name>
    <dbReference type="NCBI Taxonomy" id="39272"/>
    <lineage>
        <taxon>Eukaryota</taxon>
        <taxon>Metazoa</taxon>
        <taxon>Ecdysozoa</taxon>
        <taxon>Arthropoda</taxon>
        <taxon>Hexapoda</taxon>
        <taxon>Collembola</taxon>
        <taxon>Symphypleona</taxon>
        <taxon>Sminthuridae</taxon>
        <taxon>Allacma</taxon>
    </lineage>
</organism>
<feature type="compositionally biased region" description="Low complexity" evidence="1">
    <location>
        <begin position="23"/>
        <end position="35"/>
    </location>
</feature>
<dbReference type="AlphaFoldDB" id="A0A8J2KUI2"/>
<reference evidence="2" key="1">
    <citation type="submission" date="2021-06" db="EMBL/GenBank/DDBJ databases">
        <authorList>
            <person name="Hodson N. C."/>
            <person name="Mongue J. A."/>
            <person name="Jaron S. K."/>
        </authorList>
    </citation>
    <scope>NUCLEOTIDE SEQUENCE</scope>
</reference>